<dbReference type="AlphaFoldDB" id="A0A098G9Y8"/>
<protein>
    <submittedName>
        <fullName evidence="1">Uncharacterized protein</fullName>
    </submittedName>
</protein>
<dbReference type="KEGG" id="lfa:LFA_4034"/>
<accession>A0A098G9Y8</accession>
<dbReference type="HOGENOM" id="CLU_3137194_0_0_6"/>
<evidence type="ECO:0000313" key="2">
    <source>
        <dbReference type="Proteomes" id="UP000032430"/>
    </source>
</evidence>
<dbReference type="Proteomes" id="UP000032430">
    <property type="component" value="Chromosome I"/>
</dbReference>
<proteinExistence type="predicted"/>
<sequence>MPTNKLKQYNALAGTLETMHIEDNIQTDLEMVTFRPIKSLRNHFESYPL</sequence>
<reference evidence="2" key="1">
    <citation type="submission" date="2014-09" db="EMBL/GenBank/DDBJ databases">
        <authorList>
            <person name="Gomez-Valero L."/>
        </authorList>
    </citation>
    <scope>NUCLEOTIDE SEQUENCE [LARGE SCALE GENOMIC DNA]</scope>
    <source>
        <strain evidence="2">ATCC700992</strain>
    </source>
</reference>
<keyword evidence="2" id="KW-1185">Reference proteome</keyword>
<organism evidence="1 2">
    <name type="scientific">Legionella fallonii LLAP-10</name>
    <dbReference type="NCBI Taxonomy" id="1212491"/>
    <lineage>
        <taxon>Bacteria</taxon>
        <taxon>Pseudomonadati</taxon>
        <taxon>Pseudomonadota</taxon>
        <taxon>Gammaproteobacteria</taxon>
        <taxon>Legionellales</taxon>
        <taxon>Legionellaceae</taxon>
        <taxon>Legionella</taxon>
    </lineage>
</organism>
<dbReference type="EMBL" id="LN614827">
    <property type="protein sequence ID" value="CEG58802.1"/>
    <property type="molecule type" value="Genomic_DNA"/>
</dbReference>
<dbReference type="STRING" id="1212491.LFA_4034"/>
<evidence type="ECO:0000313" key="1">
    <source>
        <dbReference type="EMBL" id="CEG58802.1"/>
    </source>
</evidence>
<name>A0A098G9Y8_9GAMM</name>
<gene>
    <name evidence="1" type="ORF">LFA_4034</name>
</gene>